<proteinExistence type="predicted"/>
<sequence length="42" mass="4855">MNLLQKSRQFRIRRDFAVTSTSLQKSPVHLLVDFSESINSCT</sequence>
<accession>A0A0S2ITE7</accession>
<gene>
    <name evidence="1" type="ORF">LBBP_02330</name>
</gene>
<dbReference type="AlphaFoldDB" id="A0A0S2ITE7"/>
<reference evidence="1 2" key="1">
    <citation type="journal article" date="2015" name="PLoS Negl. Trop. Dis.">
        <title>Distribution of Plasmids in Distinct Leptospira Pathogenic Species.</title>
        <authorList>
            <person name="Wang Y."/>
            <person name="Zhuang X."/>
            <person name="Zhong Y."/>
            <person name="Zhang C."/>
            <person name="Zhang Y."/>
            <person name="Zeng L."/>
            <person name="Zhu Y."/>
            <person name="He P."/>
            <person name="Dong K."/>
            <person name="Pal U."/>
            <person name="Guo X."/>
            <person name="Qin J."/>
        </authorList>
    </citation>
    <scope>NUCLEOTIDE SEQUENCE [LARGE SCALE GENOMIC DNA]</scope>
    <source>
        <strain evidence="1 2">56604</strain>
    </source>
</reference>
<dbReference type="EMBL" id="CP012029">
    <property type="protein sequence ID" value="ALO26579.1"/>
    <property type="molecule type" value="Genomic_DNA"/>
</dbReference>
<protein>
    <submittedName>
        <fullName evidence="1">Uncharacterized protein</fullName>
    </submittedName>
</protein>
<dbReference type="Proteomes" id="UP000058857">
    <property type="component" value="Chromosome 1"/>
</dbReference>
<evidence type="ECO:0000313" key="2">
    <source>
        <dbReference type="Proteomes" id="UP000058857"/>
    </source>
</evidence>
<organism evidence="1">
    <name type="scientific">Leptospira borgpetersenii serovar Ballum</name>
    <dbReference type="NCBI Taxonomy" id="280505"/>
    <lineage>
        <taxon>Bacteria</taxon>
        <taxon>Pseudomonadati</taxon>
        <taxon>Spirochaetota</taxon>
        <taxon>Spirochaetia</taxon>
        <taxon>Leptospirales</taxon>
        <taxon>Leptospiraceae</taxon>
        <taxon>Leptospira</taxon>
    </lineage>
</organism>
<evidence type="ECO:0000313" key="1">
    <source>
        <dbReference type="EMBL" id="ALO26579.1"/>
    </source>
</evidence>
<name>A0A0S2ITE7_LEPBO</name>